<dbReference type="InterPro" id="IPR046348">
    <property type="entry name" value="SIS_dom_sf"/>
</dbReference>
<dbReference type="GO" id="GO:0004476">
    <property type="term" value="F:mannose-6-phosphate isomerase activity"/>
    <property type="evidence" value="ECO:0007669"/>
    <property type="project" value="InterPro"/>
</dbReference>
<name>A0A7C2Z101_9CREN</name>
<dbReference type="SUPFAM" id="SSF53697">
    <property type="entry name" value="SIS domain"/>
    <property type="match status" value="1"/>
</dbReference>
<evidence type="ECO:0000256" key="2">
    <source>
        <dbReference type="ARBA" id="ARBA00023235"/>
    </source>
</evidence>
<keyword evidence="2" id="KW-0413">Isomerase</keyword>
<dbReference type="Pfam" id="PF01380">
    <property type="entry name" value="SIS"/>
    <property type="match status" value="1"/>
</dbReference>
<dbReference type="InterPro" id="IPR019490">
    <property type="entry name" value="Glu6P/Mann6P_isomerase_C"/>
</dbReference>
<protein>
    <submittedName>
        <fullName evidence="4">SIS domain-containing protein</fullName>
    </submittedName>
</protein>
<dbReference type="GO" id="GO:0004347">
    <property type="term" value="F:glucose-6-phosphate isomerase activity"/>
    <property type="evidence" value="ECO:0007669"/>
    <property type="project" value="InterPro"/>
</dbReference>
<dbReference type="CDD" id="cd05637">
    <property type="entry name" value="SIS_PGI_PMI_2"/>
    <property type="match status" value="1"/>
</dbReference>
<proteinExistence type="inferred from homology"/>
<reference evidence="4" key="1">
    <citation type="journal article" date="2020" name="mSystems">
        <title>Genome- and Community-Level Interaction Insights into Carbon Utilization and Element Cycling Functions of Hydrothermarchaeota in Hydrothermal Sediment.</title>
        <authorList>
            <person name="Zhou Z."/>
            <person name="Liu Y."/>
            <person name="Xu W."/>
            <person name="Pan J."/>
            <person name="Luo Z.H."/>
            <person name="Li M."/>
        </authorList>
    </citation>
    <scope>NUCLEOTIDE SEQUENCE [LARGE SCALE GENOMIC DNA]</scope>
    <source>
        <strain evidence="4">SpSt-16</strain>
    </source>
</reference>
<dbReference type="InterPro" id="IPR035484">
    <property type="entry name" value="SIS_PGI/PMI_1"/>
</dbReference>
<dbReference type="AlphaFoldDB" id="A0A7C2Z101"/>
<accession>A0A7C2Z101</accession>
<evidence type="ECO:0000256" key="1">
    <source>
        <dbReference type="ARBA" id="ARBA00010523"/>
    </source>
</evidence>
<dbReference type="InterPro" id="IPR001347">
    <property type="entry name" value="SIS_dom"/>
</dbReference>
<evidence type="ECO:0000313" key="4">
    <source>
        <dbReference type="EMBL" id="HEW52603.1"/>
    </source>
</evidence>
<sequence>MLMLDVYLRWHHFATEALDYPVHNAITLDNIDRVVVAGMGGSGVVGDMLASIASDFSDLDIHVSKDFYIPKRLLTPNTFVIAISYSGNTIETIAAVTSCLEQGIKVGIVTSGGKLVEIAKSRFLPYVIVRGGLMPRLALPAMLIASAKLLAGCGLEPVPIDILKQSIAVLKQTDNAMNTAKYLSELLYRSSMPTIIASRRYWALALRFKNELNENSKMPAKVEVLPELFHNDIVGYEGVSRRDVAILIDSDIEYENRLIKFYNDYLQSRGMEAFILKLSGNIIERFMLGSLIAGIASVYTATRKGVDPSTTHSTDLYKNFVKGLEKEVLDYHRTS</sequence>
<dbReference type="Gene3D" id="3.40.50.10490">
    <property type="entry name" value="Glucose-6-phosphate isomerase like protein, domain 1"/>
    <property type="match status" value="2"/>
</dbReference>
<dbReference type="GO" id="GO:0005975">
    <property type="term" value="P:carbohydrate metabolic process"/>
    <property type="evidence" value="ECO:0007669"/>
    <property type="project" value="InterPro"/>
</dbReference>
<dbReference type="Pfam" id="PF10432">
    <property type="entry name" value="bact-PGI_C"/>
    <property type="match status" value="1"/>
</dbReference>
<dbReference type="GO" id="GO:0097367">
    <property type="term" value="F:carbohydrate derivative binding"/>
    <property type="evidence" value="ECO:0007669"/>
    <property type="project" value="InterPro"/>
</dbReference>
<comment type="similarity">
    <text evidence="1">Belongs to the PGI/PMI family.</text>
</comment>
<comment type="caution">
    <text evidence="4">The sequence shown here is derived from an EMBL/GenBank/DDBJ whole genome shotgun (WGS) entry which is preliminary data.</text>
</comment>
<feature type="domain" description="SIS" evidence="3">
    <location>
        <begin position="24"/>
        <end position="160"/>
    </location>
</feature>
<gene>
    <name evidence="4" type="ORF">ENO77_00210</name>
</gene>
<evidence type="ECO:0000259" key="3">
    <source>
        <dbReference type="PROSITE" id="PS51464"/>
    </source>
</evidence>
<dbReference type="PROSITE" id="PS51464">
    <property type="entry name" value="SIS"/>
    <property type="match status" value="1"/>
</dbReference>
<organism evidence="4">
    <name type="scientific">Ignisphaera aggregans</name>
    <dbReference type="NCBI Taxonomy" id="334771"/>
    <lineage>
        <taxon>Archaea</taxon>
        <taxon>Thermoproteota</taxon>
        <taxon>Thermoprotei</taxon>
        <taxon>Desulfurococcales</taxon>
        <taxon>Desulfurococcaceae</taxon>
        <taxon>Ignisphaera</taxon>
    </lineage>
</organism>
<dbReference type="EMBL" id="DSGT01000001">
    <property type="protein sequence ID" value="HEW52603.1"/>
    <property type="molecule type" value="Genomic_DNA"/>
</dbReference>
<dbReference type="CDD" id="cd05017">
    <property type="entry name" value="SIS_PGI_PMI_1"/>
    <property type="match status" value="1"/>
</dbReference>
<dbReference type="GO" id="GO:1901135">
    <property type="term" value="P:carbohydrate derivative metabolic process"/>
    <property type="evidence" value="ECO:0007669"/>
    <property type="project" value="InterPro"/>
</dbReference>